<dbReference type="PANTHER" id="PTHR43790:SF3">
    <property type="entry name" value="D-ALLOSE IMPORT ATP-BINDING PROTEIN ALSA-RELATED"/>
    <property type="match status" value="1"/>
</dbReference>
<dbReference type="EMBL" id="AP018560">
    <property type="protein sequence ID" value="BBD81314.1"/>
    <property type="molecule type" value="Genomic_DNA"/>
</dbReference>
<dbReference type="GO" id="GO:0016887">
    <property type="term" value="F:ATP hydrolysis activity"/>
    <property type="evidence" value="ECO:0007669"/>
    <property type="project" value="InterPro"/>
</dbReference>
<evidence type="ECO:0000256" key="5">
    <source>
        <dbReference type="ARBA" id="ARBA00022737"/>
    </source>
</evidence>
<evidence type="ECO:0000256" key="1">
    <source>
        <dbReference type="ARBA" id="ARBA00004202"/>
    </source>
</evidence>
<dbReference type="PROSITE" id="PS50893">
    <property type="entry name" value="ABC_TRANSPORTER_2"/>
    <property type="match status" value="2"/>
</dbReference>
<dbReference type="SMART" id="SM00382">
    <property type="entry name" value="AAA"/>
    <property type="match status" value="2"/>
</dbReference>
<evidence type="ECO:0000313" key="11">
    <source>
        <dbReference type="EMBL" id="BBD81314.1"/>
    </source>
</evidence>
<dbReference type="OrthoDB" id="9775490at2"/>
<name>A0A2Z6E912_9GAMM</name>
<gene>
    <name evidence="11" type="ORF">ALSL_2690</name>
</gene>
<dbReference type="Gene3D" id="3.40.50.300">
    <property type="entry name" value="P-loop containing nucleotide triphosphate hydrolases"/>
    <property type="match status" value="2"/>
</dbReference>
<evidence type="ECO:0000256" key="3">
    <source>
        <dbReference type="ARBA" id="ARBA00022475"/>
    </source>
</evidence>
<evidence type="ECO:0000256" key="7">
    <source>
        <dbReference type="ARBA" id="ARBA00022840"/>
    </source>
</evidence>
<keyword evidence="6" id="KW-0547">Nucleotide-binding</keyword>
<dbReference type="GO" id="GO:0005524">
    <property type="term" value="F:ATP binding"/>
    <property type="evidence" value="ECO:0007669"/>
    <property type="project" value="UniProtKB-KW"/>
</dbReference>
<dbReference type="GO" id="GO:0005886">
    <property type="term" value="C:plasma membrane"/>
    <property type="evidence" value="ECO:0007669"/>
    <property type="project" value="UniProtKB-SubCell"/>
</dbReference>
<feature type="domain" description="ABC transporter" evidence="10">
    <location>
        <begin position="251"/>
        <end position="493"/>
    </location>
</feature>
<dbReference type="FunFam" id="3.40.50.300:FF:000127">
    <property type="entry name" value="Ribose import ATP-binding protein RbsA"/>
    <property type="match status" value="1"/>
</dbReference>
<keyword evidence="5" id="KW-0677">Repeat</keyword>
<evidence type="ECO:0000259" key="10">
    <source>
        <dbReference type="PROSITE" id="PS50893"/>
    </source>
</evidence>
<proteinExistence type="predicted"/>
<reference evidence="12" key="2">
    <citation type="submission" date="2018-06" db="EMBL/GenBank/DDBJ databases">
        <title>Genome sequence of Rhodanobacteraceae bacterium strain Dysh456.</title>
        <authorList>
            <person name="Fukui M."/>
        </authorList>
    </citation>
    <scope>NUCLEOTIDE SEQUENCE [LARGE SCALE GENOMIC DNA]</scope>
    <source>
        <strain evidence="12">Dysh456</strain>
    </source>
</reference>
<dbReference type="AlphaFoldDB" id="A0A2Z6E912"/>
<dbReference type="CDD" id="cd03216">
    <property type="entry name" value="ABC_Carb_Monos_I"/>
    <property type="match status" value="1"/>
</dbReference>
<dbReference type="KEGG" id="rbd:ALSL_2690"/>
<keyword evidence="7 11" id="KW-0067">ATP-binding</keyword>
<keyword evidence="8" id="KW-1278">Translocase</keyword>
<evidence type="ECO:0000256" key="6">
    <source>
        <dbReference type="ARBA" id="ARBA00022741"/>
    </source>
</evidence>
<dbReference type="InterPro" id="IPR003439">
    <property type="entry name" value="ABC_transporter-like_ATP-bd"/>
</dbReference>
<dbReference type="RefSeq" id="WP_126539885.1">
    <property type="nucleotide sequence ID" value="NZ_AP018560.1"/>
</dbReference>
<evidence type="ECO:0000256" key="4">
    <source>
        <dbReference type="ARBA" id="ARBA00022597"/>
    </source>
</evidence>
<dbReference type="SUPFAM" id="SSF52540">
    <property type="entry name" value="P-loop containing nucleoside triphosphate hydrolases"/>
    <property type="match status" value="2"/>
</dbReference>
<keyword evidence="12" id="KW-1185">Reference proteome</keyword>
<dbReference type="Pfam" id="PF00005">
    <property type="entry name" value="ABC_tran"/>
    <property type="match status" value="2"/>
</dbReference>
<dbReference type="InterPro" id="IPR017871">
    <property type="entry name" value="ABC_transporter-like_CS"/>
</dbReference>
<dbReference type="Proteomes" id="UP000270530">
    <property type="component" value="Chromosome"/>
</dbReference>
<feature type="domain" description="ABC transporter" evidence="10">
    <location>
        <begin position="6"/>
        <end position="242"/>
    </location>
</feature>
<protein>
    <submittedName>
        <fullName evidence="11">Ribose ABC transport system, ATP-binding protein RbsA</fullName>
    </submittedName>
</protein>
<dbReference type="PANTHER" id="PTHR43790">
    <property type="entry name" value="CARBOHYDRATE TRANSPORT ATP-BINDING PROTEIN MG119-RELATED"/>
    <property type="match status" value="1"/>
</dbReference>
<organism evidence="11 12">
    <name type="scientific">Aerosticca soli</name>
    <dbReference type="NCBI Taxonomy" id="2010829"/>
    <lineage>
        <taxon>Bacteria</taxon>
        <taxon>Pseudomonadati</taxon>
        <taxon>Pseudomonadota</taxon>
        <taxon>Gammaproteobacteria</taxon>
        <taxon>Lysobacterales</taxon>
        <taxon>Rhodanobacteraceae</taxon>
        <taxon>Aerosticca</taxon>
    </lineage>
</organism>
<evidence type="ECO:0000256" key="9">
    <source>
        <dbReference type="ARBA" id="ARBA00023136"/>
    </source>
</evidence>
<dbReference type="InterPro" id="IPR003593">
    <property type="entry name" value="AAA+_ATPase"/>
</dbReference>
<dbReference type="CDD" id="cd03215">
    <property type="entry name" value="ABC_Carb_Monos_II"/>
    <property type="match status" value="1"/>
</dbReference>
<sequence length="493" mass="53823">MTTPLVEMQGITKAFGPVRVLEGVDFTLLPGEVHALMGENGAGKSTLIKILAGIHRPDAGSIRVDGQAVEIGSVADAERAGIAVIHQELNLIPELSVAENLFLGHEPARLGLLHRRAMRERARDWLTRVGLEALPVDTPVRRLSVGQQQLVEIARALGQHARVLVMDEPTTALTEHETTTLFALIRELRAQGAGIIYVSHRMEELFALCDRISVLRDGRLVGCRPVAGLSLDEVVRMMVGRPLKARFPQRERRPGAVRLKVEALGNRYVRDVGFEVRAGEVLGIAGLMGAGRTEILRLLFGLARAESGRIELDGRSLLPRSPVEAIGAGLALVPEDRKTQGLVLDLSVRENITLARVPARAGVIERRRERHLVSELIARLKIRTRDMEQAVRMLSGGNQQKVVLARWLALRPRVLLLDEPTRGVDVGGKAEIYELINALVGQGAAIVMVSSELPEVLAMSDRILVMHEGRATALFDAADASQERIMLAATRGP</sequence>
<reference evidence="12" key="1">
    <citation type="submission" date="2018-04" db="EMBL/GenBank/DDBJ databases">
        <authorList>
            <person name="Watanabe M."/>
            <person name="Kojima H."/>
        </authorList>
    </citation>
    <scope>NUCLEOTIDE SEQUENCE [LARGE SCALE GENOMIC DNA]</scope>
    <source>
        <strain evidence="12">Dysh456</strain>
    </source>
</reference>
<dbReference type="InterPro" id="IPR050107">
    <property type="entry name" value="ABC_carbohydrate_import_ATPase"/>
</dbReference>
<evidence type="ECO:0000256" key="8">
    <source>
        <dbReference type="ARBA" id="ARBA00022967"/>
    </source>
</evidence>
<dbReference type="InterPro" id="IPR027417">
    <property type="entry name" value="P-loop_NTPase"/>
</dbReference>
<evidence type="ECO:0000313" key="12">
    <source>
        <dbReference type="Proteomes" id="UP000270530"/>
    </source>
</evidence>
<comment type="subcellular location">
    <subcellularLocation>
        <location evidence="1">Cell membrane</location>
        <topology evidence="1">Peripheral membrane protein</topology>
    </subcellularLocation>
</comment>
<evidence type="ECO:0000256" key="2">
    <source>
        <dbReference type="ARBA" id="ARBA00022448"/>
    </source>
</evidence>
<accession>A0A2Z6E912</accession>
<keyword evidence="3" id="KW-1003">Cell membrane</keyword>
<keyword evidence="9" id="KW-0472">Membrane</keyword>
<dbReference type="PROSITE" id="PS00211">
    <property type="entry name" value="ABC_TRANSPORTER_1"/>
    <property type="match status" value="2"/>
</dbReference>
<keyword evidence="2" id="KW-0813">Transport</keyword>
<keyword evidence="4" id="KW-0762">Sugar transport</keyword>